<comment type="caution">
    <text evidence="1">The sequence shown here is derived from an EMBL/GenBank/DDBJ whole genome shotgun (WGS) entry which is preliminary data.</text>
</comment>
<dbReference type="Proteomes" id="UP001054252">
    <property type="component" value="Unassembled WGS sequence"/>
</dbReference>
<dbReference type="AlphaFoldDB" id="A0AAV5MID6"/>
<reference evidence="1 2" key="1">
    <citation type="journal article" date="2021" name="Commun. Biol.">
        <title>The genome of Shorea leprosula (Dipterocarpaceae) highlights the ecological relevance of drought in aseasonal tropical rainforests.</title>
        <authorList>
            <person name="Ng K.K.S."/>
            <person name="Kobayashi M.J."/>
            <person name="Fawcett J.A."/>
            <person name="Hatakeyama M."/>
            <person name="Paape T."/>
            <person name="Ng C.H."/>
            <person name="Ang C.C."/>
            <person name="Tnah L.H."/>
            <person name="Lee C.T."/>
            <person name="Nishiyama T."/>
            <person name="Sese J."/>
            <person name="O'Brien M.J."/>
            <person name="Copetti D."/>
            <person name="Mohd Noor M.I."/>
            <person name="Ong R.C."/>
            <person name="Putra M."/>
            <person name="Sireger I.Z."/>
            <person name="Indrioko S."/>
            <person name="Kosugi Y."/>
            <person name="Izuno A."/>
            <person name="Isagi Y."/>
            <person name="Lee S.L."/>
            <person name="Shimizu K.K."/>
        </authorList>
    </citation>
    <scope>NUCLEOTIDE SEQUENCE [LARGE SCALE GENOMIC DNA]</scope>
    <source>
        <strain evidence="1">214</strain>
    </source>
</reference>
<dbReference type="EMBL" id="BPVZ01000311">
    <property type="protein sequence ID" value="GKV49660.1"/>
    <property type="molecule type" value="Genomic_DNA"/>
</dbReference>
<proteinExistence type="predicted"/>
<gene>
    <name evidence="1" type="ORF">SLEP1_g56399</name>
</gene>
<name>A0AAV5MID6_9ROSI</name>
<protein>
    <submittedName>
        <fullName evidence="1">Uncharacterized protein</fullName>
    </submittedName>
</protein>
<sequence>MSTDFLENMGHNPPSFVCHHLKCWPFGLGMFLYADMNGTAGNND</sequence>
<organism evidence="1 2">
    <name type="scientific">Rubroshorea leprosula</name>
    <dbReference type="NCBI Taxonomy" id="152421"/>
    <lineage>
        <taxon>Eukaryota</taxon>
        <taxon>Viridiplantae</taxon>
        <taxon>Streptophyta</taxon>
        <taxon>Embryophyta</taxon>
        <taxon>Tracheophyta</taxon>
        <taxon>Spermatophyta</taxon>
        <taxon>Magnoliopsida</taxon>
        <taxon>eudicotyledons</taxon>
        <taxon>Gunneridae</taxon>
        <taxon>Pentapetalae</taxon>
        <taxon>rosids</taxon>
        <taxon>malvids</taxon>
        <taxon>Malvales</taxon>
        <taxon>Dipterocarpaceae</taxon>
        <taxon>Rubroshorea</taxon>
    </lineage>
</organism>
<evidence type="ECO:0000313" key="1">
    <source>
        <dbReference type="EMBL" id="GKV49660.1"/>
    </source>
</evidence>
<evidence type="ECO:0000313" key="2">
    <source>
        <dbReference type="Proteomes" id="UP001054252"/>
    </source>
</evidence>
<keyword evidence="2" id="KW-1185">Reference proteome</keyword>
<accession>A0AAV5MID6</accession>